<accession>M6VWP9</accession>
<sequence>MGDTNFGLTGAEISRFLAQSNIRDTDPGMTKWKRLYNALVTAHNERKSGNHILSFISKALEPARFAGDLYYYHSIINEVNIILSFHGLEFRDDGKFYNIDKTNTLTEAERRASNLKSGIKERNLHPELINYCRKELLSDNYFHTTFEATKGVADLIRKKSGINKDGSELVDKVFCGNEPILKINNYTSETEKSEQKGFANLLKGMFGTFRNPLAHEPKMSWNMSRDDALDLFTLASYILRHASEPQTSRSLLR</sequence>
<name>M6VWP9_9LEPT</name>
<feature type="domain" description="Conserved hypothetical protein CHP02391" evidence="1">
    <location>
        <begin position="122"/>
        <end position="240"/>
    </location>
</feature>
<evidence type="ECO:0000313" key="3">
    <source>
        <dbReference type="Proteomes" id="UP000012112"/>
    </source>
</evidence>
<protein>
    <submittedName>
        <fullName evidence="2">TIGR02391 family protein</fullName>
    </submittedName>
</protein>
<dbReference type="EMBL" id="AKWD02000032">
    <property type="protein sequence ID" value="EMO53968.1"/>
    <property type="molecule type" value="Genomic_DNA"/>
</dbReference>
<dbReference type="RefSeq" id="WP_002178163.1">
    <property type="nucleotide sequence ID" value="NZ_AKWD02000032.1"/>
</dbReference>
<organism evidence="2 3">
    <name type="scientific">Leptospira noguchii</name>
    <dbReference type="NCBI Taxonomy" id="28182"/>
    <lineage>
        <taxon>Bacteria</taxon>
        <taxon>Pseudomonadati</taxon>
        <taxon>Spirochaetota</taxon>
        <taxon>Spirochaetia</taxon>
        <taxon>Leptospirales</taxon>
        <taxon>Leptospiraceae</taxon>
        <taxon>Leptospira</taxon>
    </lineage>
</organism>
<dbReference type="AlphaFoldDB" id="M6VWP9"/>
<reference evidence="2 3" key="1">
    <citation type="submission" date="2013-01" db="EMBL/GenBank/DDBJ databases">
        <authorList>
            <person name="Harkins D.M."/>
            <person name="Durkin A.S."/>
            <person name="Brinkac L.M."/>
            <person name="Haft D.H."/>
            <person name="Selengut J.D."/>
            <person name="Sanka R."/>
            <person name="DePew J."/>
            <person name="Purushe J."/>
            <person name="Matthias M.A."/>
            <person name="Vinetz J.M."/>
            <person name="Sutton G.G."/>
            <person name="Nierman W.C."/>
            <person name="Fouts D.E."/>
        </authorList>
    </citation>
    <scope>NUCLEOTIDE SEQUENCE [LARGE SCALE GENOMIC DNA]</scope>
    <source>
        <strain evidence="2 3">HAI1536</strain>
    </source>
</reference>
<dbReference type="Pfam" id="PF09509">
    <property type="entry name" value="Hypoth_Ymh"/>
    <property type="match status" value="1"/>
</dbReference>
<dbReference type="Proteomes" id="UP000012112">
    <property type="component" value="Unassembled WGS sequence"/>
</dbReference>
<dbReference type="NCBIfam" id="TIGR02391">
    <property type="entry name" value="hypoth_ymh"/>
    <property type="match status" value="1"/>
</dbReference>
<evidence type="ECO:0000313" key="2">
    <source>
        <dbReference type="EMBL" id="EMO53968.1"/>
    </source>
</evidence>
<evidence type="ECO:0000259" key="1">
    <source>
        <dbReference type="Pfam" id="PF09509"/>
    </source>
</evidence>
<proteinExistence type="predicted"/>
<dbReference type="OrthoDB" id="1863356at2"/>
<comment type="caution">
    <text evidence="2">The sequence shown here is derived from an EMBL/GenBank/DDBJ whole genome shotgun (WGS) entry which is preliminary data.</text>
</comment>
<dbReference type="InterPro" id="IPR012654">
    <property type="entry name" value="CHP02391"/>
</dbReference>
<gene>
    <name evidence="2" type="ORF">LEP1GSC172_4409</name>
</gene>